<dbReference type="InterPro" id="IPR027417">
    <property type="entry name" value="P-loop_NTPase"/>
</dbReference>
<dbReference type="InterPro" id="IPR004161">
    <property type="entry name" value="EFTu-like_2"/>
</dbReference>
<evidence type="ECO:0000256" key="8">
    <source>
        <dbReference type="ARBA" id="ARBA00031615"/>
    </source>
</evidence>
<evidence type="ECO:0000256" key="1">
    <source>
        <dbReference type="ARBA" id="ARBA00004496"/>
    </source>
</evidence>
<dbReference type="InterPro" id="IPR004535">
    <property type="entry name" value="Transl_elong_SelB"/>
</dbReference>
<dbReference type="SUPFAM" id="SSF50447">
    <property type="entry name" value="Translation proteins"/>
    <property type="match status" value="1"/>
</dbReference>
<organism evidence="10 11">
    <name type="scientific">Shewanella eurypsychrophilus</name>
    <dbReference type="NCBI Taxonomy" id="2593656"/>
    <lineage>
        <taxon>Bacteria</taxon>
        <taxon>Pseudomonadati</taxon>
        <taxon>Pseudomonadota</taxon>
        <taxon>Gammaproteobacteria</taxon>
        <taxon>Alteromonadales</taxon>
        <taxon>Shewanellaceae</taxon>
        <taxon>Shewanella</taxon>
    </lineage>
</organism>
<accession>A0ABX6V543</accession>
<dbReference type="SUPFAM" id="SSF46785">
    <property type="entry name" value="Winged helix' DNA-binding domain"/>
    <property type="match status" value="1"/>
</dbReference>
<dbReference type="InterPro" id="IPR036390">
    <property type="entry name" value="WH_DNA-bd_sf"/>
</dbReference>
<dbReference type="Pfam" id="PF03144">
    <property type="entry name" value="GTP_EFTU_D2"/>
    <property type="match status" value="1"/>
</dbReference>
<dbReference type="GO" id="GO:0003746">
    <property type="term" value="F:translation elongation factor activity"/>
    <property type="evidence" value="ECO:0007669"/>
    <property type="project" value="UniProtKB-KW"/>
</dbReference>
<dbReference type="Gene3D" id="3.40.50.300">
    <property type="entry name" value="P-loop containing nucleotide triphosphate hydrolases"/>
    <property type="match status" value="1"/>
</dbReference>
<dbReference type="RefSeq" id="WP_142872869.1">
    <property type="nucleotide sequence ID" value="NZ_CP045503.2"/>
</dbReference>
<evidence type="ECO:0000256" key="7">
    <source>
        <dbReference type="ARBA" id="ARBA00025526"/>
    </source>
</evidence>
<dbReference type="InterPro" id="IPR009000">
    <property type="entry name" value="Transl_B-barrel_sf"/>
</dbReference>
<protein>
    <recommendedName>
        <fullName evidence="2">Selenocysteine-specific elongation factor</fullName>
    </recommendedName>
    <alternativeName>
        <fullName evidence="8">SelB translation factor</fullName>
    </alternativeName>
</protein>
<keyword evidence="4" id="KW-0547">Nucleotide-binding</keyword>
<dbReference type="InterPro" id="IPR036388">
    <property type="entry name" value="WH-like_DNA-bd_sf"/>
</dbReference>
<proteinExistence type="predicted"/>
<dbReference type="InterPro" id="IPR005225">
    <property type="entry name" value="Small_GTP-bd"/>
</dbReference>
<dbReference type="InterPro" id="IPR000795">
    <property type="entry name" value="T_Tr_GTP-bd_dom"/>
</dbReference>
<dbReference type="Pfam" id="PF09107">
    <property type="entry name" value="WHD_3rd_SelB"/>
    <property type="match status" value="1"/>
</dbReference>
<keyword evidence="3" id="KW-0963">Cytoplasm</keyword>
<keyword evidence="6" id="KW-0342">GTP-binding</keyword>
<dbReference type="Gene3D" id="2.40.30.10">
    <property type="entry name" value="Translation factors"/>
    <property type="match status" value="1"/>
</dbReference>
<dbReference type="Proteomes" id="UP000316416">
    <property type="component" value="Chromosome"/>
</dbReference>
<dbReference type="NCBIfam" id="TIGR00475">
    <property type="entry name" value="selB"/>
    <property type="match status" value="1"/>
</dbReference>
<keyword evidence="11" id="KW-1185">Reference proteome</keyword>
<dbReference type="InterPro" id="IPR050055">
    <property type="entry name" value="EF-Tu_GTPase"/>
</dbReference>
<dbReference type="PANTHER" id="PTHR43721:SF9">
    <property type="entry name" value="GTP-BINDING PROTEIN 1"/>
    <property type="match status" value="1"/>
</dbReference>
<dbReference type="SUPFAM" id="SSF52540">
    <property type="entry name" value="P-loop containing nucleoside triphosphate hydrolases"/>
    <property type="match status" value="1"/>
</dbReference>
<evidence type="ECO:0000256" key="2">
    <source>
        <dbReference type="ARBA" id="ARBA00015953"/>
    </source>
</evidence>
<dbReference type="EMBL" id="CP045503">
    <property type="protein sequence ID" value="QPG57508.1"/>
    <property type="molecule type" value="Genomic_DNA"/>
</dbReference>
<comment type="subcellular location">
    <subcellularLocation>
        <location evidence="1">Cytoplasm</location>
    </subcellularLocation>
</comment>
<reference evidence="10" key="1">
    <citation type="submission" date="2021-07" db="EMBL/GenBank/DDBJ databases">
        <title>Shewanella sp. YLB-07 whole genome sequence.</title>
        <authorList>
            <person name="Yu L."/>
        </authorList>
    </citation>
    <scope>NUCLEOTIDE SEQUENCE</scope>
    <source>
        <strain evidence="10">YLB-08</strain>
    </source>
</reference>
<gene>
    <name evidence="10" type="primary">selB</name>
    <name evidence="10" type="ORF">FM038_008680</name>
</gene>
<dbReference type="Pfam" id="PF00009">
    <property type="entry name" value="GTP_EFTU"/>
    <property type="match status" value="1"/>
</dbReference>
<evidence type="ECO:0000256" key="5">
    <source>
        <dbReference type="ARBA" id="ARBA00022917"/>
    </source>
</evidence>
<dbReference type="InterPro" id="IPR015191">
    <property type="entry name" value="SelB_WHD4"/>
</dbReference>
<evidence type="ECO:0000313" key="10">
    <source>
        <dbReference type="EMBL" id="QPG57508.1"/>
    </source>
</evidence>
<dbReference type="PROSITE" id="PS51722">
    <property type="entry name" value="G_TR_2"/>
    <property type="match status" value="1"/>
</dbReference>
<evidence type="ECO:0000256" key="3">
    <source>
        <dbReference type="ARBA" id="ARBA00022490"/>
    </source>
</evidence>
<keyword evidence="10" id="KW-0251">Elongation factor</keyword>
<evidence type="ECO:0000256" key="6">
    <source>
        <dbReference type="ARBA" id="ARBA00023134"/>
    </source>
</evidence>
<evidence type="ECO:0000259" key="9">
    <source>
        <dbReference type="PROSITE" id="PS51722"/>
    </source>
</evidence>
<name>A0ABX6V543_9GAMM</name>
<evidence type="ECO:0000256" key="4">
    <source>
        <dbReference type="ARBA" id="ARBA00022741"/>
    </source>
</evidence>
<keyword evidence="5" id="KW-0648">Protein biosynthesis</keyword>
<dbReference type="Gene3D" id="1.10.10.10">
    <property type="entry name" value="Winged helix-like DNA-binding domain superfamily/Winged helix DNA-binding domain"/>
    <property type="match status" value="1"/>
</dbReference>
<dbReference type="PANTHER" id="PTHR43721">
    <property type="entry name" value="ELONGATION FACTOR TU-RELATED"/>
    <property type="match status" value="1"/>
</dbReference>
<evidence type="ECO:0000313" key="11">
    <source>
        <dbReference type="Proteomes" id="UP000316416"/>
    </source>
</evidence>
<sequence>MMRSSKIDAIELSPQLPEQFVIAMAGHVDHGKTALIHALTGIMTARSFEQDCGMTQNLGFAHFTGSQGQQIGVIDVPGHERYIRNMVAGLWSIELVVLVVAANEGWMPMTQAHLEVAKAMGERSIIICITKKDLVNDEQLLALEEELLERVMDCCDEVAEVICVSSVTGENIEQLKQLISQQLSLITHSKALSVNPDCQRAKALSYQDRKAHLYVDRSFSVTGIGTVVTGSLVGGSLAVGSHLTLMPKGLKVKVRSLQVYHQSVDKVAAVSRVAVGIKGVNYKALSRGDCLVVEPQMHSGTSEIVVRLNTLPPKLKNCQVEVAIGSWHGVGQLIKISHTQLVRVKLNSQVCCHFAQPIAFIQHGGSKLIASGRCVWLSEIERWQRRNLYTLLNALPESIEDPHQVQIQLELEGYIVRHDELDLPPQFEYINLGEFVVLRSWYQQIEMSILSLLNQPSAALSSAELASQLRVNVTVLAEVIQQLKQQDKIHLSYNCWLAGSGSSEDDLCQESQSLLSQIRASERDGYILEKQAKADVKKRLKNLARLKYVTQLEDNIYYDLALYSRLVEDILIGHKKNDRLSMSDIKLRSKLSRKYAIPLANKMERDGWVRRDENDRIVLKSLPS</sequence>
<dbReference type="NCBIfam" id="TIGR00231">
    <property type="entry name" value="small_GTP"/>
    <property type="match status" value="1"/>
</dbReference>
<comment type="function">
    <text evidence="7">Translation factor necessary for the incorporation of selenocysteine into proteins. It probably replaces EF-Tu for the insertion of selenocysteine directed by the UGA codon. SelB binds GTP and GDP.</text>
</comment>
<feature type="domain" description="Tr-type G" evidence="9">
    <location>
        <begin position="17"/>
        <end position="189"/>
    </location>
</feature>